<evidence type="ECO:0000256" key="2">
    <source>
        <dbReference type="ARBA" id="ARBA00012438"/>
    </source>
</evidence>
<feature type="transmembrane region" description="Helical" evidence="9">
    <location>
        <begin position="52"/>
        <end position="73"/>
    </location>
</feature>
<keyword evidence="9" id="KW-0472">Membrane</keyword>
<gene>
    <name evidence="11" type="ORF">ACFSKW_49075</name>
</gene>
<evidence type="ECO:0000256" key="3">
    <source>
        <dbReference type="ARBA" id="ARBA00022553"/>
    </source>
</evidence>
<proteinExistence type="predicted"/>
<comment type="catalytic activity">
    <reaction evidence="1">
        <text>ATP + protein L-histidine = ADP + protein N-phospho-L-histidine.</text>
        <dbReference type="EC" id="2.7.13.3"/>
    </reaction>
</comment>
<reference evidence="12" key="1">
    <citation type="journal article" date="2019" name="Int. J. Syst. Evol. Microbiol.">
        <title>The Global Catalogue of Microorganisms (GCM) 10K type strain sequencing project: providing services to taxonomists for standard genome sequencing and annotation.</title>
        <authorList>
            <consortium name="The Broad Institute Genomics Platform"/>
            <consortium name="The Broad Institute Genome Sequencing Center for Infectious Disease"/>
            <person name="Wu L."/>
            <person name="Ma J."/>
        </authorList>
    </citation>
    <scope>NUCLEOTIDE SEQUENCE [LARGE SCALE GENOMIC DNA]</scope>
    <source>
        <strain evidence="12">ICMP 6774ER</strain>
    </source>
</reference>
<dbReference type="Proteomes" id="UP001597368">
    <property type="component" value="Unassembled WGS sequence"/>
</dbReference>
<feature type="transmembrane region" description="Helical" evidence="9">
    <location>
        <begin position="106"/>
        <end position="131"/>
    </location>
</feature>
<dbReference type="EMBL" id="JBHUFV010000083">
    <property type="protein sequence ID" value="MFD1939442.1"/>
    <property type="molecule type" value="Genomic_DNA"/>
</dbReference>
<dbReference type="PANTHER" id="PTHR24421">
    <property type="entry name" value="NITRATE/NITRITE SENSOR PROTEIN NARX-RELATED"/>
    <property type="match status" value="1"/>
</dbReference>
<evidence type="ECO:0000256" key="8">
    <source>
        <dbReference type="ARBA" id="ARBA00023012"/>
    </source>
</evidence>
<evidence type="ECO:0000256" key="5">
    <source>
        <dbReference type="ARBA" id="ARBA00022741"/>
    </source>
</evidence>
<keyword evidence="6 11" id="KW-0418">Kinase</keyword>
<accession>A0ABW4TDK4</accession>
<organism evidence="11 12">
    <name type="scientific">Nonomuraea mangrovi</name>
    <dbReference type="NCBI Taxonomy" id="2316207"/>
    <lineage>
        <taxon>Bacteria</taxon>
        <taxon>Bacillati</taxon>
        <taxon>Actinomycetota</taxon>
        <taxon>Actinomycetes</taxon>
        <taxon>Streptosporangiales</taxon>
        <taxon>Streptosporangiaceae</taxon>
        <taxon>Nonomuraea</taxon>
    </lineage>
</organism>
<evidence type="ECO:0000256" key="6">
    <source>
        <dbReference type="ARBA" id="ARBA00022777"/>
    </source>
</evidence>
<sequence>MRRATTPWQAIRGNPLRFLGSPWPWRALAYLLTGLPGVAGVAYLSFLGRQTAVVVGTTILLAVAGALSGPIAAMERRRLRLIDPVKASAPYPKSPAFLWREIGYGLLWVTILPVVDVLAIVLAAVTVVSLVERFHSWVAGWLPAAWQAAGLSALVTLVWLAGCAYLFTLLAAAQGALARSLLTAPAEARMVELTRSRARLVDAFEAERRRIERDLHDGAQHRLTAVLMQLGLARLDVASDPAGTAKAIDLAYGHTQAALDELRKVIRGMHPPALTDRGLGVAVAELARHCPVPVTLDLDLPYRPPPGVEAAAYFCVSEALTNVIRHSDARKAAISAALAGGRLVIEVTDDGVGGADPSLGSGISGLADRIGVLDGTLSLSSPPGGPTMLRVGIPCD</sequence>
<dbReference type="EC" id="2.7.13.3" evidence="2"/>
<evidence type="ECO:0000256" key="4">
    <source>
        <dbReference type="ARBA" id="ARBA00022679"/>
    </source>
</evidence>
<evidence type="ECO:0000313" key="11">
    <source>
        <dbReference type="EMBL" id="MFD1939442.1"/>
    </source>
</evidence>
<dbReference type="SUPFAM" id="SSF55874">
    <property type="entry name" value="ATPase domain of HSP90 chaperone/DNA topoisomerase II/histidine kinase"/>
    <property type="match status" value="1"/>
</dbReference>
<feature type="transmembrane region" description="Helical" evidence="9">
    <location>
        <begin position="27"/>
        <end position="46"/>
    </location>
</feature>
<evidence type="ECO:0000313" key="12">
    <source>
        <dbReference type="Proteomes" id="UP001597368"/>
    </source>
</evidence>
<keyword evidence="12" id="KW-1185">Reference proteome</keyword>
<keyword evidence="7" id="KW-0067">ATP-binding</keyword>
<keyword evidence="9" id="KW-1133">Transmembrane helix</keyword>
<name>A0ABW4TDK4_9ACTN</name>
<dbReference type="InterPro" id="IPR050482">
    <property type="entry name" value="Sensor_HK_TwoCompSys"/>
</dbReference>
<dbReference type="GO" id="GO:0016301">
    <property type="term" value="F:kinase activity"/>
    <property type="evidence" value="ECO:0007669"/>
    <property type="project" value="UniProtKB-KW"/>
</dbReference>
<keyword evidence="3" id="KW-0597">Phosphoprotein</keyword>
<keyword evidence="5" id="KW-0547">Nucleotide-binding</keyword>
<dbReference type="RefSeq" id="WP_379581723.1">
    <property type="nucleotide sequence ID" value="NZ_JBHUFV010000083.1"/>
</dbReference>
<dbReference type="Gene3D" id="3.30.565.10">
    <property type="entry name" value="Histidine kinase-like ATPase, C-terminal domain"/>
    <property type="match status" value="1"/>
</dbReference>
<dbReference type="PANTHER" id="PTHR24421:SF10">
    <property type="entry name" value="NITRATE_NITRITE SENSOR PROTEIN NARQ"/>
    <property type="match status" value="1"/>
</dbReference>
<evidence type="ECO:0000259" key="10">
    <source>
        <dbReference type="Pfam" id="PF07730"/>
    </source>
</evidence>
<comment type="caution">
    <text evidence="11">The sequence shown here is derived from an EMBL/GenBank/DDBJ whole genome shotgun (WGS) entry which is preliminary data.</text>
</comment>
<keyword evidence="9" id="KW-0812">Transmembrane</keyword>
<keyword evidence="4" id="KW-0808">Transferase</keyword>
<feature type="transmembrane region" description="Helical" evidence="9">
    <location>
        <begin position="151"/>
        <end position="173"/>
    </location>
</feature>
<evidence type="ECO:0000256" key="1">
    <source>
        <dbReference type="ARBA" id="ARBA00000085"/>
    </source>
</evidence>
<dbReference type="CDD" id="cd16917">
    <property type="entry name" value="HATPase_UhpB-NarQ-NarX-like"/>
    <property type="match status" value="1"/>
</dbReference>
<evidence type="ECO:0000256" key="9">
    <source>
        <dbReference type="SAM" id="Phobius"/>
    </source>
</evidence>
<protein>
    <recommendedName>
        <fullName evidence="2">histidine kinase</fullName>
        <ecNumber evidence="2">2.7.13.3</ecNumber>
    </recommendedName>
</protein>
<dbReference type="InterPro" id="IPR036890">
    <property type="entry name" value="HATPase_C_sf"/>
</dbReference>
<dbReference type="Pfam" id="PF07730">
    <property type="entry name" value="HisKA_3"/>
    <property type="match status" value="1"/>
</dbReference>
<feature type="domain" description="Signal transduction histidine kinase subgroup 3 dimerisation and phosphoacceptor" evidence="10">
    <location>
        <begin position="207"/>
        <end position="274"/>
    </location>
</feature>
<dbReference type="Gene3D" id="1.20.5.1930">
    <property type="match status" value="1"/>
</dbReference>
<keyword evidence="8" id="KW-0902">Two-component regulatory system</keyword>
<dbReference type="InterPro" id="IPR011712">
    <property type="entry name" value="Sig_transdc_His_kin_sub3_dim/P"/>
</dbReference>
<evidence type="ECO:0000256" key="7">
    <source>
        <dbReference type="ARBA" id="ARBA00022840"/>
    </source>
</evidence>